<dbReference type="EMBL" id="AEVS01000109">
    <property type="protein sequence ID" value="EGA63737.1"/>
    <property type="molecule type" value="Genomic_DNA"/>
</dbReference>
<dbReference type="PANTHER" id="PTHR35936:SF25">
    <property type="entry name" value="ABC TRANSPORTER SUBSTRATE-BINDING PROTEIN"/>
    <property type="match status" value="1"/>
</dbReference>
<keyword evidence="3" id="KW-1185">Reference proteome</keyword>
<gene>
    <name evidence="2" type="ORF">VIBR0546_21435</name>
</gene>
<name>E8LZZ0_9VIBR</name>
<proteinExistence type="inferred from homology"/>
<dbReference type="OrthoDB" id="5765098at2"/>
<dbReference type="STRING" id="945543.VIBR0546_21435"/>
<dbReference type="AlphaFoldDB" id="E8LZZ0"/>
<dbReference type="Proteomes" id="UP000004371">
    <property type="component" value="Unassembled WGS sequence"/>
</dbReference>
<dbReference type="PANTHER" id="PTHR35936">
    <property type="entry name" value="MEMBRANE-BOUND LYTIC MUREIN TRANSGLYCOSYLASE F"/>
    <property type="match status" value="1"/>
</dbReference>
<protein>
    <submittedName>
        <fullName evidence="2">Amino acid ABC transporter periplasmic protein</fullName>
    </submittedName>
</protein>
<evidence type="ECO:0000313" key="2">
    <source>
        <dbReference type="EMBL" id="EGA63737.1"/>
    </source>
</evidence>
<comment type="similarity">
    <text evidence="1">Belongs to the bacterial solute-binding protein 3 family.</text>
</comment>
<dbReference type="RefSeq" id="WP_006881405.1">
    <property type="nucleotide sequence ID" value="NZ_AEVS01000109.1"/>
</dbReference>
<evidence type="ECO:0000313" key="3">
    <source>
        <dbReference type="Proteomes" id="UP000004371"/>
    </source>
</evidence>
<dbReference type="SUPFAM" id="SSF53850">
    <property type="entry name" value="Periplasmic binding protein-like II"/>
    <property type="match status" value="1"/>
</dbReference>
<organism evidence="2 3">
    <name type="scientific">Vibrio brasiliensis LMG 20546</name>
    <dbReference type="NCBI Taxonomy" id="945543"/>
    <lineage>
        <taxon>Bacteria</taxon>
        <taxon>Pseudomonadati</taxon>
        <taxon>Pseudomonadota</taxon>
        <taxon>Gammaproteobacteria</taxon>
        <taxon>Vibrionales</taxon>
        <taxon>Vibrionaceae</taxon>
        <taxon>Vibrio</taxon>
        <taxon>Vibrio oreintalis group</taxon>
    </lineage>
</organism>
<reference evidence="2 3" key="1">
    <citation type="journal article" date="2012" name="Int. J. Syst. Evol. Microbiol.">
        <title>Vibrio caribbeanicus sp. nov., isolated from the marine sponge Scleritoderma cyanea.</title>
        <authorList>
            <person name="Hoffmann M."/>
            <person name="Monday S.R."/>
            <person name="Allard M.W."/>
            <person name="Strain E.A."/>
            <person name="Whittaker P."/>
            <person name="Naum M."/>
            <person name="McCarthy P.J."/>
            <person name="Lopez J.V."/>
            <person name="Fischer M."/>
            <person name="Brown E.W."/>
        </authorList>
    </citation>
    <scope>NUCLEOTIDE SEQUENCE [LARGE SCALE GENOMIC DNA]</scope>
    <source>
        <strain evidence="2 3">LMG 20546</strain>
    </source>
</reference>
<dbReference type="Gene3D" id="3.40.190.10">
    <property type="entry name" value="Periplasmic binding protein-like II"/>
    <property type="match status" value="2"/>
</dbReference>
<comment type="caution">
    <text evidence="2">The sequence shown here is derived from an EMBL/GenBank/DDBJ whole genome shotgun (WGS) entry which is preliminary data.</text>
</comment>
<sequence length="262" mass="30310">MNRVINAALLTLLIWYGGTSHASEYERVKIVSHEWKGYTDAYGTGLYWDIIREAFDTQGINIYVEVMPWKRAKHAVEHNAANAYVGDYYHPQHDGRQFLYPRWHLSIEEDVVVVLSHSDLMNWQQQGLNSLANRKVAWVRDYGFEHQLLQNIPVNMKEVDDVYSAIELIKKGRVNALLDYRSALTGSDLLSSSQYSIRTAKAGEKLYVVFSNSLESQRLIDTFDLGMEELVNSGRLENIYQKYQLDYQPYYNSVIKQGLLTN</sequence>
<accession>E8LZZ0</accession>
<evidence type="ECO:0000256" key="1">
    <source>
        <dbReference type="ARBA" id="ARBA00010333"/>
    </source>
</evidence>
<dbReference type="eggNOG" id="COG0834">
    <property type="taxonomic scope" value="Bacteria"/>
</dbReference>